<evidence type="ECO:0000313" key="6">
    <source>
        <dbReference type="Proteomes" id="UP000027222"/>
    </source>
</evidence>
<dbReference type="STRING" id="685588.A0A067SNA9"/>
<feature type="active site" description="Proton acceptor" evidence="3">
    <location>
        <position position="132"/>
    </location>
</feature>
<dbReference type="GO" id="GO:0005524">
    <property type="term" value="F:ATP binding"/>
    <property type="evidence" value="ECO:0007669"/>
    <property type="project" value="UniProtKB-KW"/>
</dbReference>
<dbReference type="GO" id="GO:0045134">
    <property type="term" value="F:UDP phosphatase activity"/>
    <property type="evidence" value="ECO:0007669"/>
    <property type="project" value="TreeGrafter"/>
</dbReference>
<dbReference type="GO" id="GO:0016020">
    <property type="term" value="C:membrane"/>
    <property type="evidence" value="ECO:0007669"/>
    <property type="project" value="TreeGrafter"/>
</dbReference>
<proteinExistence type="inferred from homology"/>
<dbReference type="GO" id="GO:0017111">
    <property type="term" value="F:ribonucleoside triphosphate phosphatase activity"/>
    <property type="evidence" value="ECO:0007669"/>
    <property type="project" value="TreeGrafter"/>
</dbReference>
<reference evidence="6" key="1">
    <citation type="journal article" date="2014" name="Proc. Natl. Acad. Sci. U.S.A.">
        <title>Extensive sampling of basidiomycete genomes demonstrates inadequacy of the white-rot/brown-rot paradigm for wood decay fungi.</title>
        <authorList>
            <person name="Riley R."/>
            <person name="Salamov A.A."/>
            <person name="Brown D.W."/>
            <person name="Nagy L.G."/>
            <person name="Floudas D."/>
            <person name="Held B.W."/>
            <person name="Levasseur A."/>
            <person name="Lombard V."/>
            <person name="Morin E."/>
            <person name="Otillar R."/>
            <person name="Lindquist E.A."/>
            <person name="Sun H."/>
            <person name="LaButti K.M."/>
            <person name="Schmutz J."/>
            <person name="Jabbour D."/>
            <person name="Luo H."/>
            <person name="Baker S.E."/>
            <person name="Pisabarro A.G."/>
            <person name="Walton J.D."/>
            <person name="Blanchette R.A."/>
            <person name="Henrissat B."/>
            <person name="Martin F."/>
            <person name="Cullen D."/>
            <person name="Hibbett D.S."/>
            <person name="Grigoriev I.V."/>
        </authorList>
    </citation>
    <scope>NUCLEOTIDE SEQUENCE [LARGE SCALE GENOMIC DNA]</scope>
    <source>
        <strain evidence="6">CBS 339.88</strain>
    </source>
</reference>
<dbReference type="PANTHER" id="PTHR11782">
    <property type="entry name" value="ADENOSINE/GUANOSINE DIPHOSPHATASE"/>
    <property type="match status" value="1"/>
</dbReference>
<comment type="similarity">
    <text evidence="1">Belongs to the GDA1/CD39 NTPase family.</text>
</comment>
<gene>
    <name evidence="5" type="ORF">GALMADRAFT_271035</name>
</gene>
<evidence type="ECO:0000256" key="3">
    <source>
        <dbReference type="PIRSR" id="PIRSR600407-1"/>
    </source>
</evidence>
<accession>A0A067SNA9</accession>
<dbReference type="Gene3D" id="3.30.420.40">
    <property type="match status" value="1"/>
</dbReference>
<dbReference type="Pfam" id="PF01150">
    <property type="entry name" value="GDA1_CD39"/>
    <property type="match status" value="1"/>
</dbReference>
<dbReference type="HOGENOM" id="CLU_490057_0_0_1"/>
<evidence type="ECO:0000313" key="5">
    <source>
        <dbReference type="EMBL" id="KDR71492.1"/>
    </source>
</evidence>
<dbReference type="CDD" id="cd24003">
    <property type="entry name" value="ASKHA_NBD_GDA1_CD39_NTPase"/>
    <property type="match status" value="1"/>
</dbReference>
<protein>
    <submittedName>
        <fullName evidence="5">Uncharacterized protein</fullName>
    </submittedName>
</protein>
<evidence type="ECO:0000256" key="2">
    <source>
        <dbReference type="ARBA" id="ARBA00022801"/>
    </source>
</evidence>
<sequence>MVQGLEARYEAVLALEDEAGAHAQDEARAQEASKAADEAKSLLQIKVDDHLKPLFESARAFAVGAKRDPTTIPLFVLGTAGIRDLFSDSAAPDETERIGNRQYNDLLRCMTHSSRKANFDLKECGAISGEAEALYGWIAGNCTLTFPSGWATETLGYAEMGGASAQIAFSPYRADPDRTYDGVIWKVNLGNTEFELFLGSYPLGMDKAAKFYYDKLITEHRVEVENGRRIRDDDLSPEQKVVIDPGKPSGLEKTIGIWTLRGAIYEEEKIGTTNGLHVNKLAATVASAVSTASVDSAGHRVGLPYLFNAAVKAHDFIGGANFWYYTRTIFGLNYHGKPRETPFSFREFRLEIFRTLSFPWDTIKENFPSASRVYLEEAWIKAMWANVVMSRNFRLDNDGDPTKEPRLTFRPFNGYEGMELSWTLGRLVQYITGNHETVRERDGAVQFRPFLDSRAA</sequence>
<evidence type="ECO:0000256" key="4">
    <source>
        <dbReference type="PIRSR" id="PIRSR600407-2"/>
    </source>
</evidence>
<dbReference type="GO" id="GO:0005794">
    <property type="term" value="C:Golgi apparatus"/>
    <property type="evidence" value="ECO:0007669"/>
    <property type="project" value="TreeGrafter"/>
</dbReference>
<dbReference type="PANTHER" id="PTHR11782:SF121">
    <property type="entry name" value="NUCLEOSIDE-DIPHOSPHATASE MIG-23"/>
    <property type="match status" value="1"/>
</dbReference>
<dbReference type="AlphaFoldDB" id="A0A067SNA9"/>
<dbReference type="EMBL" id="KL142392">
    <property type="protein sequence ID" value="KDR71492.1"/>
    <property type="molecule type" value="Genomic_DNA"/>
</dbReference>
<dbReference type="InterPro" id="IPR000407">
    <property type="entry name" value="GDA1_CD39_NTPase"/>
</dbReference>
<keyword evidence="4" id="KW-0067">ATP-binding</keyword>
<dbReference type="OrthoDB" id="2959459at2759"/>
<keyword evidence="2" id="KW-0378">Hydrolase</keyword>
<dbReference type="GO" id="GO:0046036">
    <property type="term" value="P:CTP metabolic process"/>
    <property type="evidence" value="ECO:0007669"/>
    <property type="project" value="TreeGrafter"/>
</dbReference>
<name>A0A067SNA9_GALM3</name>
<dbReference type="GO" id="GO:0006256">
    <property type="term" value="P:UDP catabolic process"/>
    <property type="evidence" value="ECO:0007669"/>
    <property type="project" value="TreeGrafter"/>
</dbReference>
<dbReference type="Proteomes" id="UP000027222">
    <property type="component" value="Unassembled WGS sequence"/>
</dbReference>
<keyword evidence="6" id="KW-1185">Reference proteome</keyword>
<dbReference type="Gene3D" id="3.30.420.150">
    <property type="entry name" value="Exopolyphosphatase. Domain 2"/>
    <property type="match status" value="1"/>
</dbReference>
<feature type="binding site" evidence="4">
    <location>
        <begin position="162"/>
        <end position="166"/>
    </location>
    <ligand>
        <name>ATP</name>
        <dbReference type="ChEBI" id="CHEBI:30616"/>
    </ligand>
</feature>
<keyword evidence="4" id="KW-0547">Nucleotide-binding</keyword>
<evidence type="ECO:0000256" key="1">
    <source>
        <dbReference type="ARBA" id="ARBA00009283"/>
    </source>
</evidence>
<organism evidence="5 6">
    <name type="scientific">Galerina marginata (strain CBS 339.88)</name>
    <dbReference type="NCBI Taxonomy" id="685588"/>
    <lineage>
        <taxon>Eukaryota</taxon>
        <taxon>Fungi</taxon>
        <taxon>Dikarya</taxon>
        <taxon>Basidiomycota</taxon>
        <taxon>Agaricomycotina</taxon>
        <taxon>Agaricomycetes</taxon>
        <taxon>Agaricomycetidae</taxon>
        <taxon>Agaricales</taxon>
        <taxon>Agaricineae</taxon>
        <taxon>Strophariaceae</taxon>
        <taxon>Galerina</taxon>
    </lineage>
</organism>
<dbReference type="GO" id="GO:0004382">
    <property type="term" value="F:GDP phosphatase activity"/>
    <property type="evidence" value="ECO:0007669"/>
    <property type="project" value="TreeGrafter"/>
</dbReference>